<name>A0ABS7TF73_9GAMM</name>
<protein>
    <submittedName>
        <fullName evidence="3">BatD family protein</fullName>
    </submittedName>
</protein>
<proteinExistence type="predicted"/>
<feature type="transmembrane region" description="Helical" evidence="1">
    <location>
        <begin position="415"/>
        <end position="435"/>
    </location>
</feature>
<evidence type="ECO:0000256" key="2">
    <source>
        <dbReference type="SAM" id="SignalP"/>
    </source>
</evidence>
<evidence type="ECO:0000313" key="3">
    <source>
        <dbReference type="EMBL" id="MBZ4186507.1"/>
    </source>
</evidence>
<comment type="caution">
    <text evidence="3">The sequence shown here is derived from an EMBL/GenBank/DDBJ whole genome shotgun (WGS) entry which is preliminary data.</text>
</comment>
<organism evidence="3 4">
    <name type="scientific">Thermomonas beijingensis</name>
    <dbReference type="NCBI Taxonomy" id="2872701"/>
    <lineage>
        <taxon>Bacteria</taxon>
        <taxon>Pseudomonadati</taxon>
        <taxon>Pseudomonadota</taxon>
        <taxon>Gammaproteobacteria</taxon>
        <taxon>Lysobacterales</taxon>
        <taxon>Lysobacteraceae</taxon>
        <taxon>Thermomonas</taxon>
    </lineage>
</organism>
<keyword evidence="2" id="KW-0732">Signal</keyword>
<feature type="chain" id="PRO_5047527888" evidence="2">
    <location>
        <begin position="22"/>
        <end position="548"/>
    </location>
</feature>
<accession>A0ABS7TF73</accession>
<dbReference type="InterPro" id="IPR025738">
    <property type="entry name" value="BatD"/>
</dbReference>
<evidence type="ECO:0000313" key="4">
    <source>
        <dbReference type="Proteomes" id="UP001430290"/>
    </source>
</evidence>
<reference evidence="3" key="1">
    <citation type="submission" date="2021-09" db="EMBL/GenBank/DDBJ databases">
        <authorList>
            <person name="Wu T."/>
            <person name="Guo S.Z."/>
        </authorList>
    </citation>
    <scope>NUCLEOTIDE SEQUENCE</scope>
    <source>
        <strain evidence="3">RSS-23</strain>
    </source>
</reference>
<feature type="signal peptide" evidence="2">
    <location>
        <begin position="1"/>
        <end position="21"/>
    </location>
</feature>
<evidence type="ECO:0000256" key="1">
    <source>
        <dbReference type="SAM" id="Phobius"/>
    </source>
</evidence>
<dbReference type="PANTHER" id="PTHR40940">
    <property type="entry name" value="PROTEIN BATD-RELATED"/>
    <property type="match status" value="1"/>
</dbReference>
<gene>
    <name evidence="3" type="ORF">K7B09_09240</name>
</gene>
<keyword evidence="1" id="KW-1133">Transmembrane helix</keyword>
<dbReference type="EMBL" id="JAIQDJ010000004">
    <property type="protein sequence ID" value="MBZ4186507.1"/>
    <property type="molecule type" value="Genomic_DNA"/>
</dbReference>
<dbReference type="Proteomes" id="UP001430290">
    <property type="component" value="Unassembled WGS sequence"/>
</dbReference>
<keyword evidence="1" id="KW-0472">Membrane</keyword>
<sequence length="548" mass="58502">MKRACLGMLLLMLLWATSAFAQTRAVLDRTTISFGETVVLTIETDQGVQQIDYAPLQRQFEIGGQSVRRSYALVNGRASATTVFSIGLRPRGPGVLTLPALRVGNAVTAPLRLLVQPPSVQQASAHSDVFVETQVDASQPYVQQAVGVTVRLNYAVPLLSGQLDLDTPDTAGLQQVGEDATYERDIGGRRYHVVERHYLLIPERSGPLRLSGARFNGLAGGGFVDQLFDEARHPLSAASSGQALQVQPIPVNAAQPWLPLHALTLRYLNQPASARVGQATTVQIEAVADGATAAQMPTIEIPATAAVSVFADPPQVEDQFFNGRPRTTLHRKFSLVPNQAGAVVLAGPKVAWWDAEQHTARIAELPPLSLQVAAGVASATRPQSVAPVEAVQSTLPQQSAPAARMQDAWISPRNAWLLLLLILIVSTGWGGMAGYRRHRARSAAHADVPVASRPVASLQQALRDGVLQDIGQALVQQAGLATDALEGVCTKLADPVQVSAVRQLQQARWGGGDAGAALQALRKAFSAGAHWRRTSQQAKSLLPPLYPE</sequence>
<dbReference type="PANTHER" id="PTHR40940:SF1">
    <property type="entry name" value="PROTEIN BATD"/>
    <property type="match status" value="1"/>
</dbReference>
<keyword evidence="4" id="KW-1185">Reference proteome</keyword>
<keyword evidence="1" id="KW-0812">Transmembrane</keyword>
<dbReference type="Pfam" id="PF13584">
    <property type="entry name" value="BatD"/>
    <property type="match status" value="1"/>
</dbReference>
<dbReference type="RefSeq" id="WP_223629182.1">
    <property type="nucleotide sequence ID" value="NZ_JAIQDJ010000004.1"/>
</dbReference>